<dbReference type="Proteomes" id="UP000294835">
    <property type="component" value="Unassembled WGS sequence"/>
</dbReference>
<dbReference type="OrthoDB" id="543755at2"/>
<dbReference type="Pfam" id="PF05159">
    <property type="entry name" value="Capsule_synth"/>
    <property type="match status" value="4"/>
</dbReference>
<dbReference type="RefSeq" id="WP_132461026.1">
    <property type="nucleotide sequence ID" value="NZ_SLXP01000002.1"/>
</dbReference>
<comment type="caution">
    <text evidence="1">The sequence shown here is derived from an EMBL/GenBank/DDBJ whole genome shotgun (WGS) entry which is preliminary data.</text>
</comment>
<sequence length="682" mass="72751">MARNPAHETAAGGETSRRLFVYNGGFVTQRRVRRILALAGYDIHLGVPGPDDIVGIWGARPTAGRGLRVARARGAGLLRVEDAFLRSVLPGRARGAGAPLGLMLDRRGVHFDPTVPSDLEHILATHPLDDTALLDRARAAMARLKAGHLTKYTGFDPAAPVPAPGYALVIDQTAGDASVTASGADAATFREMLAVAQIENPGARVIVKTHPETGLGLRPGHLGPEVAGDRVTVLSDPVSPWALLEGAVAVYTVSSQMGFEAILAGHKPRVFGQPFYAGWGLTQDERPVARRERRLTRAQLVAGALILAPTWYDTYRDRLCELEDALATLEAETRTWREDRQGWVAGGMRAWKRGTVQRFFGGVRAVRFARDSARAEARAAASGRRVMVWASSAGDVAAGTWRVEDGFLRSRGLGAALVPPLSLVLDDLGIHYDPTRESRLERLVAAACDLDPVARARAGRLIATLTGGGVTKYNLGGATLPALPPGRRILVAGQVEDDASVRLGCARERTNLDLLERARADNPGAVLIYRPHPDVEAGLRPGALEDAAVLALADLVLRGGGLAELLAGVDEVWTLCSGLGFEALLRGLPVTCLGAPFYAGWGLTRDLGPVPARRAARPDIVALAHAVLIDYPRYLDPVTGRPCPAEVVAERLARGQLPRPGPGLRMLSRLQGALAGAAWLWR</sequence>
<evidence type="ECO:0000313" key="1">
    <source>
        <dbReference type="EMBL" id="TCP43179.1"/>
    </source>
</evidence>
<reference evidence="1 2" key="1">
    <citation type="submission" date="2019-03" db="EMBL/GenBank/DDBJ databases">
        <title>Genomic Encyclopedia of Type Strains, Phase IV (KMG-IV): sequencing the most valuable type-strain genomes for metagenomic binning, comparative biology and taxonomic classification.</title>
        <authorList>
            <person name="Goeker M."/>
        </authorList>
    </citation>
    <scope>NUCLEOTIDE SEQUENCE [LARGE SCALE GENOMIC DNA]</scope>
    <source>
        <strain evidence="1 2">DSM 18063</strain>
    </source>
</reference>
<accession>A0A4R2Q429</accession>
<name>A0A4R2Q429_9RHOB</name>
<dbReference type="InterPro" id="IPR007833">
    <property type="entry name" value="Capsule_polysaccharide_synth"/>
</dbReference>
<dbReference type="AlphaFoldDB" id="A0A4R2Q429"/>
<dbReference type="EMBL" id="SLXP01000002">
    <property type="protein sequence ID" value="TCP43179.1"/>
    <property type="molecule type" value="Genomic_DNA"/>
</dbReference>
<gene>
    <name evidence="1" type="ORF">EV662_102375</name>
</gene>
<dbReference type="GO" id="GO:0015774">
    <property type="term" value="P:polysaccharide transport"/>
    <property type="evidence" value="ECO:0007669"/>
    <property type="project" value="InterPro"/>
</dbReference>
<dbReference type="CDD" id="cd16439">
    <property type="entry name" value="beta_Kdo_transferase_KpsC_2"/>
    <property type="match status" value="1"/>
</dbReference>
<organism evidence="1 2">
    <name type="scientific">Rhodovulum marinum</name>
    <dbReference type="NCBI Taxonomy" id="320662"/>
    <lineage>
        <taxon>Bacteria</taxon>
        <taxon>Pseudomonadati</taxon>
        <taxon>Pseudomonadota</taxon>
        <taxon>Alphaproteobacteria</taxon>
        <taxon>Rhodobacterales</taxon>
        <taxon>Paracoccaceae</taxon>
        <taxon>Rhodovulum</taxon>
    </lineage>
</organism>
<protein>
    <submittedName>
        <fullName evidence="1">Capsular polysaccharide export protein</fullName>
    </submittedName>
</protein>
<proteinExistence type="predicted"/>
<dbReference type="CDD" id="cd16440">
    <property type="entry name" value="beta_Kdo_transferase_KpsC_1"/>
    <property type="match status" value="1"/>
</dbReference>
<dbReference type="GO" id="GO:0000271">
    <property type="term" value="P:polysaccharide biosynthetic process"/>
    <property type="evidence" value="ECO:0007669"/>
    <property type="project" value="InterPro"/>
</dbReference>
<evidence type="ECO:0000313" key="2">
    <source>
        <dbReference type="Proteomes" id="UP000294835"/>
    </source>
</evidence>
<keyword evidence="2" id="KW-1185">Reference proteome</keyword>